<evidence type="ECO:0008006" key="6">
    <source>
        <dbReference type="Google" id="ProtNLM"/>
    </source>
</evidence>
<evidence type="ECO:0000313" key="5">
    <source>
        <dbReference type="Proteomes" id="UP001171165"/>
    </source>
</evidence>
<evidence type="ECO:0000256" key="1">
    <source>
        <dbReference type="SAM" id="SignalP"/>
    </source>
</evidence>
<dbReference type="EMBL" id="ABKSPD020000001">
    <property type="protein sequence ID" value="EKW9774628.1"/>
    <property type="molecule type" value="Genomic_DNA"/>
</dbReference>
<evidence type="ECO:0000313" key="4">
    <source>
        <dbReference type="Proteomes" id="UP000195540"/>
    </source>
</evidence>
<dbReference type="EMBL" id="CP021694">
    <property type="protein sequence ID" value="ARX36014.1"/>
    <property type="molecule type" value="Genomic_DNA"/>
</dbReference>
<protein>
    <recommendedName>
        <fullName evidence="6">Fimbrial protein</fullName>
    </recommendedName>
</protein>
<evidence type="ECO:0000313" key="3">
    <source>
        <dbReference type="EMBL" id="EKW9774628.1"/>
    </source>
</evidence>
<sequence>MRYYHYILGTVMLAMSAVVNSATINLTAKFTPAINNSNSDGIFTNTTPRSGYCSRWPKYCDANDVSVYLPLTTTISYPIVAKNKPREGAYFNFPKTPRILTVRNQNTGETFDVIFRVTSYSSQLTTNSSSSSWDEGKDFSAPRGGGCTFYTPSWGGGSGSGSWIQFIWKTSNNTSPCYKISTINRTEPHRFYDMSMGYSLVAKDNLLTVGSGTYKGKLSFTVGPGGDFDFGDNYQASDSVVDINLILSVNHDLIVTTTPESRALSLQPCSAGKICTEEQGKQNWERWMITKITPQLTARSDFLLSSTGAFTTYIQCQYVHGENCAIKSDNNGQLVPVKAYLSLPNNIINQKTNSTVTRALMPIHKDIVNNTFLTKDIGSNRKGNIDFLVAQHDVDKMLLTRPDTYRGTVTIIFDPQIY</sequence>
<feature type="signal peptide" evidence="1">
    <location>
        <begin position="1"/>
        <end position="21"/>
    </location>
</feature>
<feature type="chain" id="PRO_5044168426" description="Fimbrial protein" evidence="1">
    <location>
        <begin position="22"/>
        <end position="418"/>
    </location>
</feature>
<reference evidence="3" key="2">
    <citation type="submission" date="2023-06" db="EMBL/GenBank/DDBJ databases">
        <authorList>
            <consortium name="Clinical and Environmental Microbiology Branch: Whole genome sequencing antimicrobial resistance pathogens in the healthcare setting"/>
        </authorList>
    </citation>
    <scope>NUCLEOTIDE SEQUENCE</scope>
    <source>
        <strain evidence="3">Microbial</strain>
    </source>
</reference>
<organism evidence="3 5">
    <name type="scientific">Proteus mirabilis</name>
    <dbReference type="NCBI Taxonomy" id="584"/>
    <lineage>
        <taxon>Bacteria</taxon>
        <taxon>Pseudomonadati</taxon>
        <taxon>Pseudomonadota</taxon>
        <taxon>Gammaproteobacteria</taxon>
        <taxon>Enterobacterales</taxon>
        <taxon>Morganellaceae</taxon>
        <taxon>Proteus</taxon>
    </lineage>
</organism>
<keyword evidence="1" id="KW-0732">Signal</keyword>
<dbReference type="RefSeq" id="WP_004247300.1">
    <property type="nucleotide sequence ID" value="NZ_BGKS01000014.1"/>
</dbReference>
<evidence type="ECO:0000313" key="2">
    <source>
        <dbReference type="EMBL" id="ARX36014.1"/>
    </source>
</evidence>
<dbReference type="Proteomes" id="UP000195540">
    <property type="component" value="Chromosome"/>
</dbReference>
<dbReference type="AlphaFoldDB" id="A0AAJ4CLI5"/>
<gene>
    <name evidence="2" type="ORF">AM402_18390</name>
    <name evidence="3" type="ORF">PW210_000381</name>
</gene>
<dbReference type="Proteomes" id="UP001171165">
    <property type="component" value="Unassembled WGS sequence"/>
</dbReference>
<proteinExistence type="predicted"/>
<accession>A0AAJ4CLI5</accession>
<reference evidence="2 4" key="1">
    <citation type="submission" date="2017-05" db="EMBL/GenBank/DDBJ databases">
        <title>Whole genome sequencing of Proteus mirabilis AR_0155.</title>
        <authorList>
            <person name="Conlan S."/>
            <person name="Thomas P.J."/>
            <person name="Mullikin J."/>
            <person name="Frank K.M."/>
            <person name="Segre J.A."/>
        </authorList>
    </citation>
    <scope>NUCLEOTIDE SEQUENCE [LARGE SCALE GENOMIC DNA]</scope>
    <source>
        <strain evidence="2 4">AR_0155</strain>
    </source>
</reference>
<name>A0AAJ4CLI5_PROMI</name>